<feature type="domain" description="RNA polymerase sigma factor 70 region 4 type 2" evidence="1">
    <location>
        <begin position="54"/>
        <end position="96"/>
    </location>
</feature>
<dbReference type="AlphaFoldDB" id="A0A1M4XF23"/>
<dbReference type="SUPFAM" id="SSF46894">
    <property type="entry name" value="C-terminal effector domain of the bipartite response regulators"/>
    <property type="match status" value="1"/>
</dbReference>
<accession>A0A1M4XF23</accession>
<dbReference type="RefSeq" id="WP_073163798.1">
    <property type="nucleotide sequence ID" value="NZ_FQUW01000011.1"/>
</dbReference>
<dbReference type="Proteomes" id="UP000184196">
    <property type="component" value="Unassembled WGS sequence"/>
</dbReference>
<protein>
    <submittedName>
        <fullName evidence="2">Sigma-70, region 4</fullName>
    </submittedName>
</protein>
<dbReference type="EMBL" id="FQUW01000011">
    <property type="protein sequence ID" value="SHE92109.1"/>
    <property type="molecule type" value="Genomic_DNA"/>
</dbReference>
<keyword evidence="3" id="KW-1185">Reference proteome</keyword>
<dbReference type="Gene3D" id="1.10.10.10">
    <property type="entry name" value="Winged helix-like DNA-binding domain superfamily/Winged helix DNA-binding domain"/>
    <property type="match status" value="1"/>
</dbReference>
<proteinExistence type="predicted"/>
<organism evidence="2 3">
    <name type="scientific">Desulfofundulus australicus DSM 11792</name>
    <dbReference type="NCBI Taxonomy" id="1121425"/>
    <lineage>
        <taxon>Bacteria</taxon>
        <taxon>Bacillati</taxon>
        <taxon>Bacillota</taxon>
        <taxon>Clostridia</taxon>
        <taxon>Eubacteriales</taxon>
        <taxon>Peptococcaceae</taxon>
        <taxon>Desulfofundulus</taxon>
    </lineage>
</organism>
<gene>
    <name evidence="2" type="ORF">SAMN02745218_01073</name>
</gene>
<dbReference type="InterPro" id="IPR013249">
    <property type="entry name" value="RNA_pol_sigma70_r4_t2"/>
</dbReference>
<dbReference type="GO" id="GO:0016987">
    <property type="term" value="F:sigma factor activity"/>
    <property type="evidence" value="ECO:0007669"/>
    <property type="project" value="InterPro"/>
</dbReference>
<dbReference type="GO" id="GO:0006352">
    <property type="term" value="P:DNA-templated transcription initiation"/>
    <property type="evidence" value="ECO:0007669"/>
    <property type="project" value="InterPro"/>
</dbReference>
<dbReference type="InterPro" id="IPR016032">
    <property type="entry name" value="Sig_transdc_resp-reg_C-effctor"/>
</dbReference>
<evidence type="ECO:0000313" key="3">
    <source>
        <dbReference type="Proteomes" id="UP000184196"/>
    </source>
</evidence>
<evidence type="ECO:0000313" key="2">
    <source>
        <dbReference type="EMBL" id="SHE92109.1"/>
    </source>
</evidence>
<sequence length="109" mass="12907">MATQMQKDPMVAELILRKSRCVEEQHDFREVVFPSLDEADHVNIEVRDFLNHPSLSKNDREILFYLMEGRNAREIAMMKGISVNLVRVHISRARARARKLWGRLERNYI</sequence>
<dbReference type="GO" id="GO:0003677">
    <property type="term" value="F:DNA binding"/>
    <property type="evidence" value="ECO:0007669"/>
    <property type="project" value="InterPro"/>
</dbReference>
<dbReference type="Pfam" id="PF08281">
    <property type="entry name" value="Sigma70_r4_2"/>
    <property type="match status" value="1"/>
</dbReference>
<name>A0A1M4XF23_9FIRM</name>
<dbReference type="InterPro" id="IPR036388">
    <property type="entry name" value="WH-like_DNA-bd_sf"/>
</dbReference>
<evidence type="ECO:0000259" key="1">
    <source>
        <dbReference type="Pfam" id="PF08281"/>
    </source>
</evidence>
<reference evidence="3" key="1">
    <citation type="submission" date="2016-11" db="EMBL/GenBank/DDBJ databases">
        <authorList>
            <person name="Varghese N."/>
            <person name="Submissions S."/>
        </authorList>
    </citation>
    <scope>NUCLEOTIDE SEQUENCE [LARGE SCALE GENOMIC DNA]</scope>
    <source>
        <strain evidence="3">DSM 11792</strain>
    </source>
</reference>